<keyword evidence="3" id="KW-0804">Transcription</keyword>
<dbReference type="GO" id="GO:0003700">
    <property type="term" value="F:DNA-binding transcription factor activity"/>
    <property type="evidence" value="ECO:0007669"/>
    <property type="project" value="InterPro"/>
</dbReference>
<name>A0A089MN98_PAEBO</name>
<dbReference type="HOGENOM" id="CLU_000445_88_6_9"/>
<keyword evidence="2" id="KW-0238">DNA-binding</keyword>
<dbReference type="InterPro" id="IPR020449">
    <property type="entry name" value="Tscrpt_reg_AraC-type_HTH"/>
</dbReference>
<evidence type="ECO:0000256" key="1">
    <source>
        <dbReference type="ARBA" id="ARBA00023015"/>
    </source>
</evidence>
<dbReference type="InterPro" id="IPR037923">
    <property type="entry name" value="HTH-like"/>
</dbReference>
<dbReference type="Gene3D" id="1.10.10.60">
    <property type="entry name" value="Homeodomain-like"/>
    <property type="match status" value="2"/>
</dbReference>
<dbReference type="InterPro" id="IPR018060">
    <property type="entry name" value="HTH_AraC"/>
</dbReference>
<dbReference type="Gene3D" id="2.60.120.280">
    <property type="entry name" value="Regulatory protein AraC"/>
    <property type="match status" value="1"/>
</dbReference>
<dbReference type="GO" id="GO:0043565">
    <property type="term" value="F:sequence-specific DNA binding"/>
    <property type="evidence" value="ECO:0007669"/>
    <property type="project" value="InterPro"/>
</dbReference>
<proteinExistence type="predicted"/>
<dbReference type="PRINTS" id="PR00032">
    <property type="entry name" value="HTHARAC"/>
</dbReference>
<dbReference type="OrthoDB" id="185320at2"/>
<organism evidence="5 6">
    <name type="scientific">Paenibacillus borealis</name>
    <dbReference type="NCBI Taxonomy" id="160799"/>
    <lineage>
        <taxon>Bacteria</taxon>
        <taxon>Bacillati</taxon>
        <taxon>Bacillota</taxon>
        <taxon>Bacilli</taxon>
        <taxon>Bacillales</taxon>
        <taxon>Paenibacillaceae</taxon>
        <taxon>Paenibacillus</taxon>
    </lineage>
</organism>
<evidence type="ECO:0000256" key="2">
    <source>
        <dbReference type="ARBA" id="ARBA00023125"/>
    </source>
</evidence>
<dbReference type="PANTHER" id="PTHR43280">
    <property type="entry name" value="ARAC-FAMILY TRANSCRIPTIONAL REGULATOR"/>
    <property type="match status" value="1"/>
</dbReference>
<protein>
    <submittedName>
        <fullName evidence="5">AraC family transcriptional regulator</fullName>
    </submittedName>
</protein>
<gene>
    <name evidence="5" type="ORF">PBOR_14390</name>
</gene>
<dbReference type="Pfam" id="PF12833">
    <property type="entry name" value="HTH_18"/>
    <property type="match status" value="1"/>
</dbReference>
<dbReference type="AlphaFoldDB" id="A0A089MN98"/>
<dbReference type="PROSITE" id="PS01124">
    <property type="entry name" value="HTH_ARAC_FAMILY_2"/>
    <property type="match status" value="1"/>
</dbReference>
<evidence type="ECO:0000259" key="4">
    <source>
        <dbReference type="PROSITE" id="PS01124"/>
    </source>
</evidence>
<evidence type="ECO:0000313" key="5">
    <source>
        <dbReference type="EMBL" id="AIQ57984.1"/>
    </source>
</evidence>
<feature type="domain" description="HTH araC/xylS-type" evidence="4">
    <location>
        <begin position="170"/>
        <end position="269"/>
    </location>
</feature>
<dbReference type="Pfam" id="PF02311">
    <property type="entry name" value="AraC_binding"/>
    <property type="match status" value="1"/>
</dbReference>
<dbReference type="SMART" id="SM00342">
    <property type="entry name" value="HTH_ARAC"/>
    <property type="match status" value="1"/>
</dbReference>
<accession>A0A089MN98</accession>
<dbReference type="SUPFAM" id="SSF46689">
    <property type="entry name" value="Homeodomain-like"/>
    <property type="match status" value="2"/>
</dbReference>
<dbReference type="EMBL" id="CP009285">
    <property type="protein sequence ID" value="AIQ57984.1"/>
    <property type="molecule type" value="Genomic_DNA"/>
</dbReference>
<dbReference type="PANTHER" id="PTHR43280:SF28">
    <property type="entry name" value="HTH-TYPE TRANSCRIPTIONAL ACTIVATOR RHAS"/>
    <property type="match status" value="1"/>
</dbReference>
<keyword evidence="1" id="KW-0805">Transcription regulation</keyword>
<sequence length="273" mass="31794">MRSTMIFCEMEETLLLPLYATTIGYWEHQEETLRPTGFPDYQLHQVLGGKGELTIGDKRYTAGPGDIMFLYPDVPHSYTPLSREWELAWISFNGREAAQMLLYAGIRESGMGSLRAEPILNPLEEMLTLSYGNELQDNLERSKLLYSLLLDLKRSLLPASNEDNELERMKPVLQYIELHLHRPLLLKELAEVAEVSPQYLCRLFQRTVRERPVAYINKQRVNRSKQLMFSSRGQRVYEIAQRAGFENVSYFCAVFKRLTGMQPEEWRRLHGLD</sequence>
<dbReference type="SUPFAM" id="SSF51215">
    <property type="entry name" value="Regulatory protein AraC"/>
    <property type="match status" value="1"/>
</dbReference>
<dbReference type="CDD" id="cd06986">
    <property type="entry name" value="cupin_MmsR-like_N"/>
    <property type="match status" value="1"/>
</dbReference>
<dbReference type="InterPro" id="IPR009057">
    <property type="entry name" value="Homeodomain-like_sf"/>
</dbReference>
<reference evidence="5" key="1">
    <citation type="submission" date="2014-08" db="EMBL/GenBank/DDBJ databases">
        <title>Comparative genomics of the Paenibacillus odorifer group.</title>
        <authorList>
            <person name="den Bakker H.C."/>
            <person name="Tsai Y.-C.Y.-C."/>
            <person name="Martin N."/>
            <person name="Korlach J."/>
            <person name="Wiedmann M."/>
        </authorList>
    </citation>
    <scope>NUCLEOTIDE SEQUENCE [LARGE SCALE GENOMIC DNA]</scope>
    <source>
        <strain evidence="5">DSM 13188</strain>
    </source>
</reference>
<dbReference type="Proteomes" id="UP000029518">
    <property type="component" value="Chromosome"/>
</dbReference>
<evidence type="ECO:0000313" key="6">
    <source>
        <dbReference type="Proteomes" id="UP000029518"/>
    </source>
</evidence>
<dbReference type="KEGG" id="pbd:PBOR_14390"/>
<keyword evidence="6" id="KW-1185">Reference proteome</keyword>
<evidence type="ECO:0000256" key="3">
    <source>
        <dbReference type="ARBA" id="ARBA00023163"/>
    </source>
</evidence>
<dbReference type="InterPro" id="IPR003313">
    <property type="entry name" value="AraC-bd"/>
</dbReference>